<dbReference type="GeneTree" id="ENSGT01020000230389"/>
<dbReference type="Proteomes" id="UP000694390">
    <property type="component" value="Unassembled WGS sequence"/>
</dbReference>
<dbReference type="CDD" id="cd00190">
    <property type="entry name" value="Tryp_SPc"/>
    <property type="match status" value="1"/>
</dbReference>
<evidence type="ECO:0000259" key="2">
    <source>
        <dbReference type="PROSITE" id="PS50240"/>
    </source>
</evidence>
<proteinExistence type="predicted"/>
<keyword evidence="1" id="KW-1015">Disulfide bond</keyword>
<dbReference type="GO" id="GO:0006508">
    <property type="term" value="P:proteolysis"/>
    <property type="evidence" value="ECO:0007669"/>
    <property type="project" value="InterPro"/>
</dbReference>
<dbReference type="GO" id="GO:0004252">
    <property type="term" value="F:serine-type endopeptidase activity"/>
    <property type="evidence" value="ECO:0007669"/>
    <property type="project" value="InterPro"/>
</dbReference>
<dbReference type="InterPro" id="IPR009003">
    <property type="entry name" value="Peptidase_S1_PA"/>
</dbReference>
<gene>
    <name evidence="3" type="primary">LOC115640532</name>
</gene>
<dbReference type="InterPro" id="IPR018114">
    <property type="entry name" value="TRYPSIN_HIS"/>
</dbReference>
<dbReference type="Ensembl" id="ENSGEVT00005028344.1">
    <property type="protein sequence ID" value="ENSGEVP00005026933.1"/>
    <property type="gene ID" value="ENSGEVG00005019097.1"/>
</dbReference>
<dbReference type="GO" id="GO:0030141">
    <property type="term" value="C:secretory granule"/>
    <property type="evidence" value="ECO:0007669"/>
    <property type="project" value="TreeGrafter"/>
</dbReference>
<evidence type="ECO:0000256" key="1">
    <source>
        <dbReference type="ARBA" id="ARBA00023157"/>
    </source>
</evidence>
<dbReference type="InterPro" id="IPR001254">
    <property type="entry name" value="Trypsin_dom"/>
</dbReference>
<dbReference type="Pfam" id="PF00089">
    <property type="entry name" value="Trypsin"/>
    <property type="match status" value="1"/>
</dbReference>
<reference evidence="3" key="1">
    <citation type="submission" date="2025-08" db="UniProtKB">
        <authorList>
            <consortium name="Ensembl"/>
        </authorList>
    </citation>
    <scope>IDENTIFICATION</scope>
</reference>
<sequence>MGRAVPSYSGAAPPQGCVWGPRPLRGRAWGWAPGLHVGGRTAWGAWGSLKLRGHPCHPHAQPWQAAIFERSKYNCGASLISSRWVLTAAHCLTGPIHVRLGDYNLYVREGTEQYKAVAKSIIHPGYNCTDHDNDIMLLKLQNPARLNRYVQPLGLASRCAEPGELCSVSGDVCRPPPPHWPPPGILG</sequence>
<name>A0A8C5F1J3_9SAUR</name>
<evidence type="ECO:0000313" key="4">
    <source>
        <dbReference type="Proteomes" id="UP000694390"/>
    </source>
</evidence>
<keyword evidence="4" id="KW-1185">Reference proteome</keyword>
<evidence type="ECO:0000313" key="3">
    <source>
        <dbReference type="Ensembl" id="ENSGEVP00005026933.1"/>
    </source>
</evidence>
<reference evidence="3" key="2">
    <citation type="submission" date="2025-09" db="UniProtKB">
        <authorList>
            <consortium name="Ensembl"/>
        </authorList>
    </citation>
    <scope>IDENTIFICATION</scope>
</reference>
<dbReference type="FunFam" id="2.40.10.10:FF:000166">
    <property type="entry name" value="Trypsin"/>
    <property type="match status" value="1"/>
</dbReference>
<dbReference type="PANTHER" id="PTHR24271:SF60">
    <property type="entry name" value="KALLIKREIN-15"/>
    <property type="match status" value="1"/>
</dbReference>
<dbReference type="InterPro" id="IPR043504">
    <property type="entry name" value="Peptidase_S1_PA_chymotrypsin"/>
</dbReference>
<dbReference type="SMART" id="SM00020">
    <property type="entry name" value="Tryp_SPc"/>
    <property type="match status" value="1"/>
</dbReference>
<dbReference type="AlphaFoldDB" id="A0A8C5F1J3"/>
<protein>
    <submittedName>
        <fullName evidence="3">Kallikrein related peptidase 11</fullName>
    </submittedName>
</protein>
<dbReference type="PROSITE" id="PS00134">
    <property type="entry name" value="TRYPSIN_HIS"/>
    <property type="match status" value="1"/>
</dbReference>
<feature type="domain" description="Peptidase S1" evidence="2">
    <location>
        <begin position="36"/>
        <end position="170"/>
    </location>
</feature>
<dbReference type="Gene3D" id="2.40.10.10">
    <property type="entry name" value="Trypsin-like serine proteases"/>
    <property type="match status" value="2"/>
</dbReference>
<dbReference type="PROSITE" id="PS50240">
    <property type="entry name" value="TRYPSIN_DOM"/>
    <property type="match status" value="1"/>
</dbReference>
<dbReference type="PRINTS" id="PR00722">
    <property type="entry name" value="CHYMOTRYPSIN"/>
</dbReference>
<accession>A0A8C5F1J3</accession>
<organism evidence="3 4">
    <name type="scientific">Gopherus evgoodei</name>
    <name type="common">Goodes thornscrub tortoise</name>
    <dbReference type="NCBI Taxonomy" id="1825980"/>
    <lineage>
        <taxon>Eukaryota</taxon>
        <taxon>Metazoa</taxon>
        <taxon>Chordata</taxon>
        <taxon>Craniata</taxon>
        <taxon>Vertebrata</taxon>
        <taxon>Euteleostomi</taxon>
        <taxon>Archelosauria</taxon>
        <taxon>Testudinata</taxon>
        <taxon>Testudines</taxon>
        <taxon>Cryptodira</taxon>
        <taxon>Durocryptodira</taxon>
        <taxon>Testudinoidea</taxon>
        <taxon>Testudinidae</taxon>
        <taxon>Gopherus</taxon>
    </lineage>
</organism>
<dbReference type="SUPFAM" id="SSF50494">
    <property type="entry name" value="Trypsin-like serine proteases"/>
    <property type="match status" value="1"/>
</dbReference>
<dbReference type="PANTHER" id="PTHR24271">
    <property type="entry name" value="KALLIKREIN-RELATED"/>
    <property type="match status" value="1"/>
</dbReference>
<dbReference type="InterPro" id="IPR001314">
    <property type="entry name" value="Peptidase_S1A"/>
</dbReference>